<evidence type="ECO:0000256" key="3">
    <source>
        <dbReference type="ARBA" id="ARBA00022679"/>
    </source>
</evidence>
<dbReference type="Gene3D" id="1.10.510.10">
    <property type="entry name" value="Transferase(Phosphotransferase) domain 1"/>
    <property type="match status" value="1"/>
</dbReference>
<evidence type="ECO:0000259" key="12">
    <source>
        <dbReference type="PROSITE" id="PS50042"/>
    </source>
</evidence>
<dbReference type="Pfam" id="PF00027">
    <property type="entry name" value="cNMP_binding"/>
    <property type="match status" value="1"/>
</dbReference>
<dbReference type="Proteomes" id="UP000593567">
    <property type="component" value="Unassembled WGS sequence"/>
</dbReference>
<dbReference type="SUPFAM" id="SSF51206">
    <property type="entry name" value="cAMP-binding domain-like"/>
    <property type="match status" value="1"/>
</dbReference>
<keyword evidence="3" id="KW-0808">Transferase</keyword>
<keyword evidence="2" id="KW-0140">cGMP</keyword>
<dbReference type="SMART" id="SM00220">
    <property type="entry name" value="S_TKc"/>
    <property type="match status" value="1"/>
</dbReference>
<dbReference type="InterPro" id="IPR000595">
    <property type="entry name" value="cNMP-bd_dom"/>
</dbReference>
<dbReference type="Gene3D" id="2.60.120.10">
    <property type="entry name" value="Jelly Rolls"/>
    <property type="match status" value="1"/>
</dbReference>
<gene>
    <name evidence="13" type="ORF">EB796_018450</name>
</gene>
<evidence type="ECO:0000256" key="1">
    <source>
        <dbReference type="ARBA" id="ARBA00022527"/>
    </source>
</evidence>
<reference evidence="13" key="1">
    <citation type="submission" date="2020-06" db="EMBL/GenBank/DDBJ databases">
        <title>Draft genome of Bugula neritina, a colonial animal packing powerful symbionts and potential medicines.</title>
        <authorList>
            <person name="Rayko M."/>
        </authorList>
    </citation>
    <scope>NUCLEOTIDE SEQUENCE [LARGE SCALE GENOMIC DNA]</scope>
    <source>
        <strain evidence="13">Kwan_BN1</strain>
    </source>
</reference>
<keyword evidence="10" id="KW-0472">Membrane</keyword>
<evidence type="ECO:0000313" key="14">
    <source>
        <dbReference type="Proteomes" id="UP000593567"/>
    </source>
</evidence>
<dbReference type="PANTHER" id="PTHR24353">
    <property type="entry name" value="CYCLIC NUCLEOTIDE-DEPENDENT PROTEIN KINASE"/>
    <property type="match status" value="1"/>
</dbReference>
<protein>
    <submittedName>
        <fullName evidence="13">PRKG1</fullName>
    </submittedName>
</protein>
<dbReference type="Pfam" id="PF00069">
    <property type="entry name" value="Pkinase"/>
    <property type="match status" value="1"/>
</dbReference>
<dbReference type="PROSITE" id="PS00108">
    <property type="entry name" value="PROTEIN_KINASE_ST"/>
    <property type="match status" value="1"/>
</dbReference>
<evidence type="ECO:0000256" key="6">
    <source>
        <dbReference type="ARBA" id="ARBA00022840"/>
    </source>
</evidence>
<dbReference type="PROSITE" id="PS50011">
    <property type="entry name" value="PROTEIN_KINASE_DOM"/>
    <property type="match status" value="1"/>
</dbReference>
<evidence type="ECO:0000259" key="11">
    <source>
        <dbReference type="PROSITE" id="PS50011"/>
    </source>
</evidence>
<keyword evidence="5" id="KW-0418">Kinase</keyword>
<dbReference type="PANTHER" id="PTHR24353:SF118">
    <property type="entry name" value="PROTEIN KINASE CGMP-DEPENDENT 3"/>
    <property type="match status" value="1"/>
</dbReference>
<dbReference type="InterPro" id="IPR000719">
    <property type="entry name" value="Prot_kinase_dom"/>
</dbReference>
<dbReference type="PROSITE" id="PS00107">
    <property type="entry name" value="PROTEIN_KINASE_ATP"/>
    <property type="match status" value="1"/>
</dbReference>
<evidence type="ECO:0000256" key="5">
    <source>
        <dbReference type="ARBA" id="ARBA00022777"/>
    </source>
</evidence>
<keyword evidence="7" id="KW-0142">cGMP-binding</keyword>
<dbReference type="GO" id="GO:0030553">
    <property type="term" value="F:cGMP binding"/>
    <property type="evidence" value="ECO:0007669"/>
    <property type="project" value="UniProtKB-KW"/>
</dbReference>
<dbReference type="CDD" id="cd00038">
    <property type="entry name" value="CAP_ED"/>
    <property type="match status" value="1"/>
</dbReference>
<sequence>MALLKQASGSNVFGIMTKELLCKLSFLLSEITYDSSETIIKEGDKVTTRYILASGKVKISKYCNESKRNKFIKFIQAGSCLTDEKHHLFSSESCVSMYNVAADGDAVDCLTIDGQVYEDLKQKIAKSTMKEKSEAKEEEKLSLLRLSNSLDGFADLKLTDLSVIGTLGVGAFGKVVLVEHKLEKPSKKVLAMKYVSKPFGEKKIAYLKMERRIMRLACDNKFVVKCFTTLQDSQRIYFIMEACLGGDLWTFLTDNGELTEKEAKFYVACVIEGLQYLHSIDIVYRDLKPENIILDQHGYGKLVCLSLSLYAITLPYIFTVIIYCILYVTAILLL</sequence>
<evidence type="ECO:0000256" key="7">
    <source>
        <dbReference type="ARBA" id="ARBA00022992"/>
    </source>
</evidence>
<organism evidence="13 14">
    <name type="scientific">Bugula neritina</name>
    <name type="common">Brown bryozoan</name>
    <name type="synonym">Sertularia neritina</name>
    <dbReference type="NCBI Taxonomy" id="10212"/>
    <lineage>
        <taxon>Eukaryota</taxon>
        <taxon>Metazoa</taxon>
        <taxon>Spiralia</taxon>
        <taxon>Lophotrochozoa</taxon>
        <taxon>Bryozoa</taxon>
        <taxon>Gymnolaemata</taxon>
        <taxon>Cheilostomatida</taxon>
        <taxon>Flustrina</taxon>
        <taxon>Buguloidea</taxon>
        <taxon>Bugulidae</taxon>
        <taxon>Bugula</taxon>
    </lineage>
</organism>
<dbReference type="InterPro" id="IPR011009">
    <property type="entry name" value="Kinase-like_dom_sf"/>
</dbReference>
<dbReference type="PROSITE" id="PS50042">
    <property type="entry name" value="CNMP_BINDING_3"/>
    <property type="match status" value="1"/>
</dbReference>
<comment type="caution">
    <text evidence="13">The sequence shown here is derived from an EMBL/GenBank/DDBJ whole genome shotgun (WGS) entry which is preliminary data.</text>
</comment>
<dbReference type="OrthoDB" id="6723712at2759"/>
<keyword evidence="6 8" id="KW-0067">ATP-binding</keyword>
<evidence type="ECO:0000256" key="2">
    <source>
        <dbReference type="ARBA" id="ARBA00022535"/>
    </source>
</evidence>
<evidence type="ECO:0000256" key="4">
    <source>
        <dbReference type="ARBA" id="ARBA00022741"/>
    </source>
</evidence>
<dbReference type="InterPro" id="IPR014710">
    <property type="entry name" value="RmlC-like_jellyroll"/>
</dbReference>
<feature type="domain" description="Cyclic nucleotide-binding" evidence="12">
    <location>
        <begin position="12"/>
        <end position="79"/>
    </location>
</feature>
<evidence type="ECO:0000256" key="10">
    <source>
        <dbReference type="SAM" id="Phobius"/>
    </source>
</evidence>
<dbReference type="InterPro" id="IPR018490">
    <property type="entry name" value="cNMP-bd_dom_sf"/>
</dbReference>
<comment type="similarity">
    <text evidence="9">Belongs to the protein kinase superfamily.</text>
</comment>
<dbReference type="AlphaFoldDB" id="A0A7J7JBE8"/>
<keyword evidence="10" id="KW-0812">Transmembrane</keyword>
<dbReference type="SUPFAM" id="SSF56112">
    <property type="entry name" value="Protein kinase-like (PK-like)"/>
    <property type="match status" value="1"/>
</dbReference>
<keyword evidence="14" id="KW-1185">Reference proteome</keyword>
<keyword evidence="4 8" id="KW-0547">Nucleotide-binding</keyword>
<dbReference type="InterPro" id="IPR017441">
    <property type="entry name" value="Protein_kinase_ATP_BS"/>
</dbReference>
<dbReference type="GO" id="GO:0005524">
    <property type="term" value="F:ATP binding"/>
    <property type="evidence" value="ECO:0007669"/>
    <property type="project" value="UniProtKB-UniRule"/>
</dbReference>
<dbReference type="Gene3D" id="3.30.200.20">
    <property type="entry name" value="Phosphorylase Kinase, domain 1"/>
    <property type="match status" value="1"/>
</dbReference>
<dbReference type="GO" id="GO:0004674">
    <property type="term" value="F:protein serine/threonine kinase activity"/>
    <property type="evidence" value="ECO:0007669"/>
    <property type="project" value="UniProtKB-KW"/>
</dbReference>
<feature type="domain" description="Protein kinase" evidence="11">
    <location>
        <begin position="161"/>
        <end position="334"/>
    </location>
</feature>
<keyword evidence="1 9" id="KW-0723">Serine/threonine-protein kinase</keyword>
<proteinExistence type="inferred from homology"/>
<name>A0A7J7JBE8_BUGNE</name>
<feature type="binding site" evidence="8">
    <location>
        <position position="193"/>
    </location>
    <ligand>
        <name>ATP</name>
        <dbReference type="ChEBI" id="CHEBI:30616"/>
    </ligand>
</feature>
<feature type="transmembrane region" description="Helical" evidence="10">
    <location>
        <begin position="309"/>
        <end position="333"/>
    </location>
</feature>
<evidence type="ECO:0000256" key="8">
    <source>
        <dbReference type="PROSITE-ProRule" id="PRU10141"/>
    </source>
</evidence>
<dbReference type="EMBL" id="VXIV02002740">
    <property type="protein sequence ID" value="KAF6023263.1"/>
    <property type="molecule type" value="Genomic_DNA"/>
</dbReference>
<evidence type="ECO:0000313" key="13">
    <source>
        <dbReference type="EMBL" id="KAF6023263.1"/>
    </source>
</evidence>
<dbReference type="InterPro" id="IPR008271">
    <property type="entry name" value="Ser/Thr_kinase_AS"/>
</dbReference>
<evidence type="ECO:0000256" key="9">
    <source>
        <dbReference type="RuleBase" id="RU000304"/>
    </source>
</evidence>
<accession>A0A7J7JBE8</accession>
<keyword evidence="10" id="KW-1133">Transmembrane helix</keyword>